<proteinExistence type="predicted"/>
<dbReference type="Pfam" id="PF12804">
    <property type="entry name" value="NTP_transf_3"/>
    <property type="match status" value="1"/>
</dbReference>
<reference evidence="2" key="1">
    <citation type="submission" date="2024-06" db="EMBL/GenBank/DDBJ databases">
        <title>Lacrimispora cavernae sp. nov., a novel anaerobe isolated from bat guano pile inside a cave.</title>
        <authorList>
            <person name="Miller S.L."/>
            <person name="Lu N."/>
            <person name="King J."/>
            <person name="Sankaranarayanan K."/>
            <person name="Lawson P.A."/>
        </authorList>
    </citation>
    <scope>NUCLEOTIDE SEQUENCE</scope>
    <source>
        <strain evidence="2">BS-2</strain>
    </source>
</reference>
<organism evidence="2">
    <name type="scientific">Lacrimispora sp. BS-2</name>
    <dbReference type="NCBI Taxonomy" id="3151850"/>
    <lineage>
        <taxon>Bacteria</taxon>
        <taxon>Bacillati</taxon>
        <taxon>Bacillota</taxon>
        <taxon>Clostridia</taxon>
        <taxon>Lachnospirales</taxon>
        <taxon>Lachnospiraceae</taxon>
        <taxon>Lacrimispora</taxon>
    </lineage>
</organism>
<dbReference type="Gene3D" id="3.90.550.10">
    <property type="entry name" value="Spore Coat Polysaccharide Biosynthesis Protein SpsA, Chain A"/>
    <property type="match status" value="1"/>
</dbReference>
<accession>A0AAU7PSL9</accession>
<dbReference type="SUPFAM" id="SSF53448">
    <property type="entry name" value="Nucleotide-diphospho-sugar transferases"/>
    <property type="match status" value="1"/>
</dbReference>
<dbReference type="EMBL" id="CP157940">
    <property type="protein sequence ID" value="XBS55225.1"/>
    <property type="molecule type" value="Genomic_DNA"/>
</dbReference>
<dbReference type="InterPro" id="IPR036388">
    <property type="entry name" value="WH-like_DNA-bd_sf"/>
</dbReference>
<protein>
    <submittedName>
        <fullName evidence="2">NTP transferase domain-containing protein</fullName>
    </submittedName>
</protein>
<dbReference type="PANTHER" id="PTHR43777">
    <property type="entry name" value="MOLYBDENUM COFACTOR CYTIDYLYLTRANSFERASE"/>
    <property type="match status" value="1"/>
</dbReference>
<gene>
    <name evidence="2" type="ORF">ABFV83_05330</name>
</gene>
<dbReference type="Gene3D" id="1.10.10.10">
    <property type="entry name" value="Winged helix-like DNA-binding domain superfamily/Winged helix DNA-binding domain"/>
    <property type="match status" value="1"/>
</dbReference>
<dbReference type="SUPFAM" id="SSF46785">
    <property type="entry name" value="Winged helix' DNA-binding domain"/>
    <property type="match status" value="1"/>
</dbReference>
<dbReference type="InterPro" id="IPR036390">
    <property type="entry name" value="WH_DNA-bd_sf"/>
</dbReference>
<feature type="domain" description="MobA-like NTP transferase" evidence="1">
    <location>
        <begin position="20"/>
        <end position="160"/>
    </location>
</feature>
<dbReference type="InterPro" id="IPR025877">
    <property type="entry name" value="MobA-like_NTP_Trfase"/>
</dbReference>
<dbReference type="PANTHER" id="PTHR43777:SF1">
    <property type="entry name" value="MOLYBDENUM COFACTOR CYTIDYLYLTRANSFERASE"/>
    <property type="match status" value="1"/>
</dbReference>
<dbReference type="InterPro" id="IPR029044">
    <property type="entry name" value="Nucleotide-diphossugar_trans"/>
</dbReference>
<evidence type="ECO:0000259" key="1">
    <source>
        <dbReference type="Pfam" id="PF12804"/>
    </source>
</evidence>
<dbReference type="GO" id="GO:0016779">
    <property type="term" value="F:nucleotidyltransferase activity"/>
    <property type="evidence" value="ECO:0007669"/>
    <property type="project" value="UniProtKB-ARBA"/>
</dbReference>
<dbReference type="RefSeq" id="WP_349947904.1">
    <property type="nucleotide sequence ID" value="NZ_CP157940.1"/>
</dbReference>
<keyword evidence="2" id="KW-0808">Transferase</keyword>
<dbReference type="AlphaFoldDB" id="A0AAU7PSL9"/>
<sequence length="309" mass="34269">MKISRIGGVIAAASKKDAEPLLQIGTIPIIKRIVISFQQAGIFPIVVVTGAEEDEVKYQLSSYGVIFIPNENCEQPELIDSVKIGLKYLLGKCDRLVFTPVNVPMFTPVTLNSLLAARGDIVTPFCNGKGGHPIVLSEAVVPEIIAYSGSGGLKAAISSMADRRIFLPVNDPGIFISVRDCRQLEAHLAEHNRALLHPTVQLNLQRESVFFNTRIKLLLYLILDTHSVRSACDRMALSYGKAWDMLNKLEAETGYPIAERKHGGKRGGNTTLTPQGLQFLRTWQKLEDNIFQFTQKEFSVLFRDSGLFR</sequence>
<evidence type="ECO:0000313" key="2">
    <source>
        <dbReference type="EMBL" id="XBS55225.1"/>
    </source>
</evidence>
<name>A0AAU7PSL9_9FIRM</name>